<proteinExistence type="predicted"/>
<dbReference type="PANTHER" id="PTHR46484:SF1">
    <property type="entry name" value="SCHWANN CELL MYELIN PROTEIN-RELATED"/>
    <property type="match status" value="1"/>
</dbReference>
<dbReference type="SUPFAM" id="SSF48726">
    <property type="entry name" value="Immunoglobulin"/>
    <property type="match status" value="2"/>
</dbReference>
<sequence>MPSRIEALLGSCVVIPCTFDYYYYPPRRPDRVVWYQFAKHSYPKVYDSWYSSEVISIFRGKTSLVSSQYGKTCSLEIYPVTWRHHRQTIYPWVDPENVGRYTHRFWDKTVTIHVEPPTLSIAGIPGTGTIKDSLVSDGIWKRTLEQTWNVEEEDRSVTCTVSYPSGQKATGQQPLNVEPYEDITISEKLISATEGVAKSVICSVSYKCKKNIPHIDWNYEDMQSTIKIVKLSKHSYSMESNLTFIGGLDDDGKSLMCTAQFSSGKTSDSALLNIT</sequence>
<feature type="domain" description="Ig-like" evidence="1">
    <location>
        <begin position="179"/>
        <end position="273"/>
    </location>
</feature>
<dbReference type="Ensembl" id="ENSORLT00020025800.1">
    <property type="protein sequence ID" value="ENSORLP00020032656.1"/>
    <property type="gene ID" value="ENSORLG00020018325.1"/>
</dbReference>
<dbReference type="InterPro" id="IPR007110">
    <property type="entry name" value="Ig-like_dom"/>
</dbReference>
<evidence type="ECO:0000313" key="2">
    <source>
        <dbReference type="Ensembl" id="ENSORLP00020032656.1"/>
    </source>
</evidence>
<protein>
    <recommendedName>
        <fullName evidence="1">Ig-like domain-containing protein</fullName>
    </recommendedName>
</protein>
<dbReference type="PANTHER" id="PTHR46484">
    <property type="entry name" value="SI:CH211-171H4.5-RELATED"/>
    <property type="match status" value="1"/>
</dbReference>
<dbReference type="PROSITE" id="PS50835">
    <property type="entry name" value="IG_LIKE"/>
    <property type="match status" value="1"/>
</dbReference>
<reference evidence="2" key="3">
    <citation type="submission" date="2025-08" db="UniProtKB">
        <authorList>
            <consortium name="Ensembl"/>
        </authorList>
    </citation>
    <scope>IDENTIFICATION</scope>
    <source>
        <strain evidence="2">HNI</strain>
    </source>
</reference>
<reference key="1">
    <citation type="journal article" date="2007" name="Nature">
        <title>The medaka draft genome and insights into vertebrate genome evolution.</title>
        <authorList>
            <person name="Kasahara M."/>
            <person name="Naruse K."/>
            <person name="Sasaki S."/>
            <person name="Nakatani Y."/>
            <person name="Qu W."/>
            <person name="Ahsan B."/>
            <person name="Yamada T."/>
            <person name="Nagayasu Y."/>
            <person name="Doi K."/>
            <person name="Kasai Y."/>
            <person name="Jindo T."/>
            <person name="Kobayashi D."/>
            <person name="Shimada A."/>
            <person name="Toyoda A."/>
            <person name="Kuroki Y."/>
            <person name="Fujiyama A."/>
            <person name="Sasaki T."/>
            <person name="Shimizu A."/>
            <person name="Asakawa S."/>
            <person name="Shimizu N."/>
            <person name="Hashimoto S."/>
            <person name="Yang J."/>
            <person name="Lee Y."/>
            <person name="Matsushima K."/>
            <person name="Sugano S."/>
            <person name="Sakaizumi M."/>
            <person name="Narita T."/>
            <person name="Ohishi K."/>
            <person name="Haga S."/>
            <person name="Ohta F."/>
            <person name="Nomoto H."/>
            <person name="Nogata K."/>
            <person name="Morishita T."/>
            <person name="Endo T."/>
            <person name="Shin-I T."/>
            <person name="Takeda H."/>
            <person name="Morishita S."/>
            <person name="Kohara Y."/>
        </authorList>
    </citation>
    <scope>NUCLEOTIDE SEQUENCE [LARGE SCALE GENOMIC DNA]</scope>
    <source>
        <strain>Hd-rR</strain>
    </source>
</reference>
<dbReference type="InterPro" id="IPR036179">
    <property type="entry name" value="Ig-like_dom_sf"/>
</dbReference>
<dbReference type="Gene3D" id="2.60.40.10">
    <property type="entry name" value="Immunoglobulins"/>
    <property type="match status" value="2"/>
</dbReference>
<evidence type="ECO:0000259" key="1">
    <source>
        <dbReference type="PROSITE" id="PS50835"/>
    </source>
</evidence>
<dbReference type="InterPro" id="IPR013783">
    <property type="entry name" value="Ig-like_fold"/>
</dbReference>
<reference evidence="2 3" key="2">
    <citation type="submission" date="2017-04" db="EMBL/GenBank/DDBJ databases">
        <title>CpG methylation of centromeres and impact of large insertions on vertebrate speciation.</title>
        <authorList>
            <person name="Ichikawa K."/>
            <person name="Yoshimura J."/>
            <person name="Morishita S."/>
        </authorList>
    </citation>
    <scope>NUCLEOTIDE SEQUENCE</scope>
    <source>
        <strain evidence="2 3">HNI</strain>
    </source>
</reference>
<accession>A0A3P9MIJ2</accession>
<organism evidence="2 3">
    <name type="scientific">Oryzias latipes</name>
    <name type="common">Japanese rice fish</name>
    <name type="synonym">Japanese killifish</name>
    <dbReference type="NCBI Taxonomy" id="8090"/>
    <lineage>
        <taxon>Eukaryota</taxon>
        <taxon>Metazoa</taxon>
        <taxon>Chordata</taxon>
        <taxon>Craniata</taxon>
        <taxon>Vertebrata</taxon>
        <taxon>Euteleostomi</taxon>
        <taxon>Actinopterygii</taxon>
        <taxon>Neopterygii</taxon>
        <taxon>Teleostei</taxon>
        <taxon>Neoteleostei</taxon>
        <taxon>Acanthomorphata</taxon>
        <taxon>Ovalentaria</taxon>
        <taxon>Atherinomorphae</taxon>
        <taxon>Beloniformes</taxon>
        <taxon>Adrianichthyidae</taxon>
        <taxon>Oryziinae</taxon>
        <taxon>Oryzias</taxon>
    </lineage>
</organism>
<dbReference type="AlphaFoldDB" id="A0A3P9MIJ2"/>
<name>A0A3P9MIJ2_ORYLA</name>
<evidence type="ECO:0000313" key="3">
    <source>
        <dbReference type="Proteomes" id="UP000265180"/>
    </source>
</evidence>
<reference evidence="2" key="4">
    <citation type="submission" date="2025-09" db="UniProtKB">
        <authorList>
            <consortium name="Ensembl"/>
        </authorList>
    </citation>
    <scope>IDENTIFICATION</scope>
    <source>
        <strain evidence="2">HNI</strain>
    </source>
</reference>
<dbReference type="Proteomes" id="UP000265180">
    <property type="component" value="Chromosome 16"/>
</dbReference>